<organism evidence="6 7">
    <name type="scientific">Desulfuribacillus stibiiarsenatis</name>
    <dbReference type="NCBI Taxonomy" id="1390249"/>
    <lineage>
        <taxon>Bacteria</taxon>
        <taxon>Bacillati</taxon>
        <taxon>Bacillota</taxon>
        <taxon>Desulfuribacillia</taxon>
        <taxon>Desulfuribacillales</taxon>
        <taxon>Desulfuribacillaceae</taxon>
        <taxon>Desulfuribacillus</taxon>
    </lineage>
</organism>
<evidence type="ECO:0000256" key="3">
    <source>
        <dbReference type="ARBA" id="ARBA00022989"/>
    </source>
</evidence>
<keyword evidence="2 5" id="KW-0812">Transmembrane</keyword>
<comment type="caution">
    <text evidence="6">The sequence shown here is derived from an EMBL/GenBank/DDBJ whole genome shotgun (WGS) entry which is preliminary data.</text>
</comment>
<sequence>MSQASIFLILLLGLGLLSKNQSVVVAVAVLLLIRWTTLSPYIFPWLKSHGLNVGIIIITIAVLIPIATGEVELRQLSDTLQSPQGWIVIISGLLVAMLGGAGVDLLKNDPQLTGGLVIGTILGVIFLKGIPVGPLIGAGIAVIFMRIYAMFSG</sequence>
<keyword evidence="4 5" id="KW-0472">Membrane</keyword>
<evidence type="ECO:0000256" key="5">
    <source>
        <dbReference type="HAMAP-Rule" id="MF_01874"/>
    </source>
</evidence>
<gene>
    <name evidence="6" type="ORF">BHU72_09665</name>
</gene>
<accession>A0A1E5L302</accession>
<keyword evidence="7" id="KW-1185">Reference proteome</keyword>
<comment type="similarity">
    <text evidence="5">Belongs to the UPF0756 family.</text>
</comment>
<comment type="caution">
    <text evidence="5">Lacks conserved residue(s) required for the propagation of feature annotation.</text>
</comment>
<feature type="transmembrane region" description="Helical" evidence="5">
    <location>
        <begin position="85"/>
        <end position="103"/>
    </location>
</feature>
<dbReference type="STRING" id="1390249.BHU72_09665"/>
<evidence type="ECO:0000313" key="7">
    <source>
        <dbReference type="Proteomes" id="UP000095255"/>
    </source>
</evidence>
<evidence type="ECO:0000256" key="2">
    <source>
        <dbReference type="ARBA" id="ARBA00022692"/>
    </source>
</evidence>
<comment type="subcellular location">
    <subcellularLocation>
        <location evidence="5">Cell membrane</location>
        <topology evidence="5">Multi-pass membrane protein</topology>
    </subcellularLocation>
</comment>
<dbReference type="Pfam" id="PF04284">
    <property type="entry name" value="DUF441"/>
    <property type="match status" value="1"/>
</dbReference>
<protein>
    <recommendedName>
        <fullName evidence="5">UPF0756 membrane protein BHU72_09665</fullName>
    </recommendedName>
</protein>
<keyword evidence="1 5" id="KW-1003">Cell membrane</keyword>
<feature type="transmembrane region" description="Helical" evidence="5">
    <location>
        <begin position="50"/>
        <end position="73"/>
    </location>
</feature>
<proteinExistence type="inferred from homology"/>
<dbReference type="InterPro" id="IPR007382">
    <property type="entry name" value="UPF0756_TM"/>
</dbReference>
<keyword evidence="3 5" id="KW-1133">Transmembrane helix</keyword>
<dbReference type="PANTHER" id="PTHR38452">
    <property type="entry name" value="UPF0756 MEMBRANE PROTEIN YEAL"/>
    <property type="match status" value="1"/>
</dbReference>
<feature type="transmembrane region" description="Helical" evidence="5">
    <location>
        <begin position="115"/>
        <end position="144"/>
    </location>
</feature>
<dbReference type="GO" id="GO:0005886">
    <property type="term" value="C:plasma membrane"/>
    <property type="evidence" value="ECO:0007669"/>
    <property type="project" value="UniProtKB-SubCell"/>
</dbReference>
<evidence type="ECO:0000256" key="1">
    <source>
        <dbReference type="ARBA" id="ARBA00022475"/>
    </source>
</evidence>
<dbReference type="HAMAP" id="MF_01874">
    <property type="entry name" value="UPF0756"/>
    <property type="match status" value="1"/>
</dbReference>
<dbReference type="RefSeq" id="WP_069703177.1">
    <property type="nucleotide sequence ID" value="NZ_MJAT01000038.1"/>
</dbReference>
<dbReference type="Proteomes" id="UP000095255">
    <property type="component" value="Unassembled WGS sequence"/>
</dbReference>
<dbReference type="PANTHER" id="PTHR38452:SF1">
    <property type="entry name" value="UPF0756 MEMBRANE PROTEIN YEAL"/>
    <property type="match status" value="1"/>
</dbReference>
<evidence type="ECO:0000313" key="6">
    <source>
        <dbReference type="EMBL" id="OEH84464.1"/>
    </source>
</evidence>
<dbReference type="EMBL" id="MJAT01000038">
    <property type="protein sequence ID" value="OEH84464.1"/>
    <property type="molecule type" value="Genomic_DNA"/>
</dbReference>
<name>A0A1E5L302_9FIRM</name>
<dbReference type="AlphaFoldDB" id="A0A1E5L302"/>
<reference evidence="6 7" key="1">
    <citation type="submission" date="2016-09" db="EMBL/GenBank/DDBJ databases">
        <title>Desulfuribacillus arsenicus sp. nov., an obligately anaerobic, dissimilatory arsenic- and antimonate-reducing bacterium isolated from anoxic sediments.</title>
        <authorList>
            <person name="Abin C.A."/>
            <person name="Hollibaugh J.T."/>
        </authorList>
    </citation>
    <scope>NUCLEOTIDE SEQUENCE [LARGE SCALE GENOMIC DNA]</scope>
    <source>
        <strain evidence="6 7">MLFW-2</strain>
    </source>
</reference>
<evidence type="ECO:0000256" key="4">
    <source>
        <dbReference type="ARBA" id="ARBA00023136"/>
    </source>
</evidence>